<evidence type="ECO:0000256" key="1">
    <source>
        <dbReference type="SAM" id="MobiDB-lite"/>
    </source>
</evidence>
<name>K0TQP6_THAOC</name>
<sequence length="260" mass="28412">MGDASSGDGPSTFPTNSTPPSLGGDYHLVHEWTRRGLAEHASVASFAAFNVALMTNGAPSDLVEESLRAALDEVRHTKISFDVVFKLSGKQAGPGSLPESSLEFTQDIKAMGMAVAREGCLDETLSAFDAKMESDHISKLLNGEAIESHYSTIDRDTLTWIRNELKTIASDESEHAALAWKTLRWLCSDNKDVCGDIMRDVFDKDRVEQRIRQRAAASLMDTSFAFEYMRAEWNGVYAAFRAGGNVDSAPSYSVSSSIID</sequence>
<reference evidence="2 3" key="1">
    <citation type="journal article" date="2012" name="Genome Biol.">
        <title>Genome and low-iron response of an oceanic diatom adapted to chronic iron limitation.</title>
        <authorList>
            <person name="Lommer M."/>
            <person name="Specht M."/>
            <person name="Roy A.S."/>
            <person name="Kraemer L."/>
            <person name="Andreson R."/>
            <person name="Gutowska M.A."/>
            <person name="Wolf J."/>
            <person name="Bergner S.V."/>
            <person name="Schilhabel M.B."/>
            <person name="Klostermeier U.C."/>
            <person name="Beiko R.G."/>
            <person name="Rosenstiel P."/>
            <person name="Hippler M."/>
            <person name="Laroche J."/>
        </authorList>
    </citation>
    <scope>NUCLEOTIDE SEQUENCE [LARGE SCALE GENOMIC DNA]</scope>
    <source>
        <strain evidence="2 3">CCMP1005</strain>
    </source>
</reference>
<feature type="compositionally biased region" description="Low complexity" evidence="1">
    <location>
        <begin position="10"/>
        <end position="21"/>
    </location>
</feature>
<evidence type="ECO:0000313" key="3">
    <source>
        <dbReference type="Proteomes" id="UP000266841"/>
    </source>
</evidence>
<protein>
    <submittedName>
        <fullName evidence="2">Uncharacterized protein</fullName>
    </submittedName>
</protein>
<feature type="region of interest" description="Disordered" evidence="1">
    <location>
        <begin position="1"/>
        <end position="22"/>
    </location>
</feature>
<gene>
    <name evidence="2" type="ORF">THAOC_01826</name>
</gene>
<dbReference type="PANTHER" id="PTHR38081:SF1">
    <property type="entry name" value="WAP DOMAIN-CONTAINING PROTEIN"/>
    <property type="match status" value="1"/>
</dbReference>
<comment type="caution">
    <text evidence="2">The sequence shown here is derived from an EMBL/GenBank/DDBJ whole genome shotgun (WGS) entry which is preliminary data.</text>
</comment>
<evidence type="ECO:0000313" key="2">
    <source>
        <dbReference type="EMBL" id="EJK76412.1"/>
    </source>
</evidence>
<proteinExistence type="predicted"/>
<dbReference type="Proteomes" id="UP000266841">
    <property type="component" value="Unassembled WGS sequence"/>
</dbReference>
<dbReference type="eggNOG" id="ENOG502S7RN">
    <property type="taxonomic scope" value="Eukaryota"/>
</dbReference>
<accession>K0TQP6</accession>
<organism evidence="2 3">
    <name type="scientific">Thalassiosira oceanica</name>
    <name type="common">Marine diatom</name>
    <dbReference type="NCBI Taxonomy" id="159749"/>
    <lineage>
        <taxon>Eukaryota</taxon>
        <taxon>Sar</taxon>
        <taxon>Stramenopiles</taxon>
        <taxon>Ochrophyta</taxon>
        <taxon>Bacillariophyta</taxon>
        <taxon>Coscinodiscophyceae</taxon>
        <taxon>Thalassiosirophycidae</taxon>
        <taxon>Thalassiosirales</taxon>
        <taxon>Thalassiosiraceae</taxon>
        <taxon>Thalassiosira</taxon>
    </lineage>
</organism>
<dbReference type="EMBL" id="AGNL01002186">
    <property type="protein sequence ID" value="EJK76412.1"/>
    <property type="molecule type" value="Genomic_DNA"/>
</dbReference>
<dbReference type="AlphaFoldDB" id="K0TQP6"/>
<dbReference type="PANTHER" id="PTHR38081">
    <property type="entry name" value="WAP DOMAIN-CONTAINING PROTEIN"/>
    <property type="match status" value="1"/>
</dbReference>
<keyword evidence="3" id="KW-1185">Reference proteome</keyword>
<dbReference type="OrthoDB" id="53912at2759"/>